<dbReference type="Gene3D" id="3.40.50.10320">
    <property type="entry name" value="LmbE-like"/>
    <property type="match status" value="1"/>
</dbReference>
<dbReference type="OrthoDB" id="6064917at2"/>
<organism evidence="1 2">
    <name type="scientific">Geodermatophilus sabuli</name>
    <dbReference type="NCBI Taxonomy" id="1564158"/>
    <lineage>
        <taxon>Bacteria</taxon>
        <taxon>Bacillati</taxon>
        <taxon>Actinomycetota</taxon>
        <taxon>Actinomycetes</taxon>
        <taxon>Geodermatophilales</taxon>
        <taxon>Geodermatophilaceae</taxon>
        <taxon>Geodermatophilus</taxon>
    </lineage>
</organism>
<dbReference type="RefSeq" id="WP_097208002.1">
    <property type="nucleotide sequence ID" value="NZ_JACHXB010000001.1"/>
</dbReference>
<accession>A0A285EJ55</accession>
<evidence type="ECO:0000313" key="1">
    <source>
        <dbReference type="EMBL" id="SNX98066.1"/>
    </source>
</evidence>
<dbReference type="SUPFAM" id="SSF102588">
    <property type="entry name" value="LmbE-like"/>
    <property type="match status" value="1"/>
</dbReference>
<gene>
    <name evidence="1" type="ORF">SAMN06893097_109146</name>
</gene>
<dbReference type="EMBL" id="OBDO01000009">
    <property type="protein sequence ID" value="SNX98066.1"/>
    <property type="molecule type" value="Genomic_DNA"/>
</dbReference>
<name>A0A285EJ55_9ACTN</name>
<proteinExistence type="predicted"/>
<dbReference type="AlphaFoldDB" id="A0A285EJ55"/>
<sequence length="258" mass="28193">MPDSVFYVSAHADDALLFRGEGLFTDLHTPDVKTVQILVTAGDAGRTDGWWEARETACLEAMAGTLTPGPVTSAKVTVNGHRMQRYTAPTWVVFALRLPDGNLDGNGFPATGNRSLTKLRNGSIGSMSAVDGSTTYTGWADLVATLRAIVASQRGTTVRPWVNTADHDRGANPGDHPDHWATGEAVLAFAAAAGLNRLWWVSYDTRNRPPNLAGYALDIKWLPFRLHGWTIDDLMSVLPNAQEWAWWGERSYAREETG</sequence>
<dbReference type="InterPro" id="IPR024078">
    <property type="entry name" value="LmbE-like_dom_sf"/>
</dbReference>
<evidence type="ECO:0000313" key="2">
    <source>
        <dbReference type="Proteomes" id="UP000219514"/>
    </source>
</evidence>
<dbReference type="Proteomes" id="UP000219514">
    <property type="component" value="Unassembled WGS sequence"/>
</dbReference>
<reference evidence="1 2" key="1">
    <citation type="submission" date="2017-09" db="EMBL/GenBank/DDBJ databases">
        <authorList>
            <person name="Ehlers B."/>
            <person name="Leendertz F.H."/>
        </authorList>
    </citation>
    <scope>NUCLEOTIDE SEQUENCE [LARGE SCALE GENOMIC DNA]</scope>
    <source>
        <strain evidence="1 2">DSM 46844</strain>
    </source>
</reference>
<protein>
    <submittedName>
        <fullName evidence="1">GlcNAc-PI de-N-acetylase</fullName>
    </submittedName>
</protein>
<keyword evidence="2" id="KW-1185">Reference proteome</keyword>